<dbReference type="Proteomes" id="UP001229421">
    <property type="component" value="Unassembled WGS sequence"/>
</dbReference>
<dbReference type="GO" id="GO:0000978">
    <property type="term" value="F:RNA polymerase II cis-regulatory region sequence-specific DNA binding"/>
    <property type="evidence" value="ECO:0007669"/>
    <property type="project" value="TreeGrafter"/>
</dbReference>
<comment type="caution">
    <text evidence="7">The sequence shown here is derived from an EMBL/GenBank/DDBJ whole genome shotgun (WGS) entry which is preliminary data.</text>
</comment>
<comment type="subcellular location">
    <subcellularLocation>
        <location evidence="1">Nucleus</location>
    </subcellularLocation>
</comment>
<keyword evidence="2" id="KW-0805">Transcription regulation</keyword>
<keyword evidence="3" id="KW-0238">DNA-binding</keyword>
<evidence type="ECO:0000256" key="3">
    <source>
        <dbReference type="ARBA" id="ARBA00023125"/>
    </source>
</evidence>
<dbReference type="GO" id="GO:0046983">
    <property type="term" value="F:protein dimerization activity"/>
    <property type="evidence" value="ECO:0007669"/>
    <property type="project" value="InterPro"/>
</dbReference>
<dbReference type="InterPro" id="IPR002100">
    <property type="entry name" value="TF_MADSbox"/>
</dbReference>
<keyword evidence="8" id="KW-1185">Reference proteome</keyword>
<evidence type="ECO:0000256" key="5">
    <source>
        <dbReference type="ARBA" id="ARBA00023242"/>
    </source>
</evidence>
<dbReference type="GO" id="GO:0045944">
    <property type="term" value="P:positive regulation of transcription by RNA polymerase II"/>
    <property type="evidence" value="ECO:0007669"/>
    <property type="project" value="InterPro"/>
</dbReference>
<proteinExistence type="predicted"/>
<dbReference type="SMART" id="SM00432">
    <property type="entry name" value="MADS"/>
    <property type="match status" value="1"/>
</dbReference>
<dbReference type="PANTHER" id="PTHR11945">
    <property type="entry name" value="MADS BOX PROTEIN"/>
    <property type="match status" value="1"/>
</dbReference>
<dbReference type="GO" id="GO:0000981">
    <property type="term" value="F:DNA-binding transcription factor activity, RNA polymerase II-specific"/>
    <property type="evidence" value="ECO:0007669"/>
    <property type="project" value="TreeGrafter"/>
</dbReference>
<evidence type="ECO:0000313" key="7">
    <source>
        <dbReference type="EMBL" id="KAK1421223.1"/>
    </source>
</evidence>
<name>A0AAD8KGL2_TARER</name>
<organism evidence="7 8">
    <name type="scientific">Tagetes erecta</name>
    <name type="common">African marigold</name>
    <dbReference type="NCBI Taxonomy" id="13708"/>
    <lineage>
        <taxon>Eukaryota</taxon>
        <taxon>Viridiplantae</taxon>
        <taxon>Streptophyta</taxon>
        <taxon>Embryophyta</taxon>
        <taxon>Tracheophyta</taxon>
        <taxon>Spermatophyta</taxon>
        <taxon>Magnoliopsida</taxon>
        <taxon>eudicotyledons</taxon>
        <taxon>Gunneridae</taxon>
        <taxon>Pentapetalae</taxon>
        <taxon>asterids</taxon>
        <taxon>campanulids</taxon>
        <taxon>Asterales</taxon>
        <taxon>Asteraceae</taxon>
        <taxon>Asteroideae</taxon>
        <taxon>Heliantheae alliance</taxon>
        <taxon>Tageteae</taxon>
        <taxon>Tagetes</taxon>
    </lineage>
</organism>
<dbReference type="AlphaFoldDB" id="A0AAD8KGL2"/>
<evidence type="ECO:0000256" key="1">
    <source>
        <dbReference type="ARBA" id="ARBA00004123"/>
    </source>
</evidence>
<dbReference type="FunFam" id="3.40.1810.10:FF:000006">
    <property type="entry name" value="Agamous-like MADS-box protein AGL62"/>
    <property type="match status" value="1"/>
</dbReference>
<evidence type="ECO:0000259" key="6">
    <source>
        <dbReference type="PROSITE" id="PS50066"/>
    </source>
</evidence>
<dbReference type="EMBL" id="JAUHHV010000006">
    <property type="protein sequence ID" value="KAK1421223.1"/>
    <property type="molecule type" value="Genomic_DNA"/>
</dbReference>
<dbReference type="CDD" id="cd00265">
    <property type="entry name" value="MADS_MEF2_like"/>
    <property type="match status" value="1"/>
</dbReference>
<evidence type="ECO:0000313" key="8">
    <source>
        <dbReference type="Proteomes" id="UP001229421"/>
    </source>
</evidence>
<evidence type="ECO:0000256" key="2">
    <source>
        <dbReference type="ARBA" id="ARBA00023015"/>
    </source>
</evidence>
<accession>A0AAD8KGL2</accession>
<feature type="domain" description="MADS-box" evidence="6">
    <location>
        <begin position="7"/>
        <end position="67"/>
    </location>
</feature>
<dbReference type="Gene3D" id="3.40.1810.10">
    <property type="entry name" value="Transcription factor, MADS-box"/>
    <property type="match status" value="1"/>
</dbReference>
<dbReference type="PANTHER" id="PTHR11945:SF776">
    <property type="entry name" value="AGAMOUS-LIKE 50-RELATED"/>
    <property type="match status" value="1"/>
</dbReference>
<protein>
    <recommendedName>
        <fullName evidence="6">MADS-box domain-containing protein</fullName>
    </recommendedName>
</protein>
<dbReference type="InterPro" id="IPR033896">
    <property type="entry name" value="MEF2-like_N"/>
</dbReference>
<dbReference type="SUPFAM" id="SSF55455">
    <property type="entry name" value="SRF-like"/>
    <property type="match status" value="1"/>
</dbReference>
<dbReference type="Gene3D" id="6.10.140.920">
    <property type="match status" value="1"/>
</dbReference>
<gene>
    <name evidence="7" type="ORF">QVD17_23400</name>
</gene>
<keyword evidence="5" id="KW-0539">Nucleus</keyword>
<sequence length="217" mass="24254">MMPKRSKGRQKIQMTKMEKESNLLVTFSKRRSGVFKKASELSILCGVEIAIIVFSPGKKVFSFGHPSVETIVDRFLAQNPPPNSTATQFMEVHRNANIHELNMQLACVTSHLEAAKSRNKQLSDIRKLGEDNHWWEGPIESLGLEELARLKIGMSVLKNNIDDHKKMHLVEAANHVPLFPICGLVGVDSGSMEVKELGHVVSMTPHGFVLGYETITR</sequence>
<reference evidence="7" key="1">
    <citation type="journal article" date="2023" name="bioRxiv">
        <title>Improved chromosome-level genome assembly for marigold (Tagetes erecta).</title>
        <authorList>
            <person name="Jiang F."/>
            <person name="Yuan L."/>
            <person name="Wang S."/>
            <person name="Wang H."/>
            <person name="Xu D."/>
            <person name="Wang A."/>
            <person name="Fan W."/>
        </authorList>
    </citation>
    <scope>NUCLEOTIDE SEQUENCE</scope>
    <source>
        <strain evidence="7">WSJ</strain>
        <tissue evidence="7">Leaf</tissue>
    </source>
</reference>
<dbReference type="PROSITE" id="PS50066">
    <property type="entry name" value="MADS_BOX_2"/>
    <property type="match status" value="1"/>
</dbReference>
<dbReference type="GO" id="GO:0005634">
    <property type="term" value="C:nucleus"/>
    <property type="evidence" value="ECO:0007669"/>
    <property type="project" value="UniProtKB-SubCell"/>
</dbReference>
<dbReference type="InterPro" id="IPR036879">
    <property type="entry name" value="TF_MADSbox_sf"/>
</dbReference>
<dbReference type="PRINTS" id="PR00404">
    <property type="entry name" value="MADSDOMAIN"/>
</dbReference>
<dbReference type="Pfam" id="PF00319">
    <property type="entry name" value="SRF-TF"/>
    <property type="match status" value="1"/>
</dbReference>
<keyword evidence="4" id="KW-0804">Transcription</keyword>
<evidence type="ECO:0000256" key="4">
    <source>
        <dbReference type="ARBA" id="ARBA00023163"/>
    </source>
</evidence>